<dbReference type="EMBL" id="JH668281">
    <property type="protein sequence ID" value="KAG6440608.1"/>
    <property type="molecule type" value="Genomic_DNA"/>
</dbReference>
<evidence type="ECO:0000313" key="4">
    <source>
        <dbReference type="Proteomes" id="UP000791440"/>
    </source>
</evidence>
<proteinExistence type="predicted"/>
<evidence type="ECO:0000256" key="1">
    <source>
        <dbReference type="SAM" id="MobiDB-lite"/>
    </source>
</evidence>
<organism evidence="3 4">
    <name type="scientific">Manduca sexta</name>
    <name type="common">Tobacco hawkmoth</name>
    <name type="synonym">Tobacco hornworm</name>
    <dbReference type="NCBI Taxonomy" id="7130"/>
    <lineage>
        <taxon>Eukaryota</taxon>
        <taxon>Metazoa</taxon>
        <taxon>Ecdysozoa</taxon>
        <taxon>Arthropoda</taxon>
        <taxon>Hexapoda</taxon>
        <taxon>Insecta</taxon>
        <taxon>Pterygota</taxon>
        <taxon>Neoptera</taxon>
        <taxon>Endopterygota</taxon>
        <taxon>Lepidoptera</taxon>
        <taxon>Glossata</taxon>
        <taxon>Ditrysia</taxon>
        <taxon>Bombycoidea</taxon>
        <taxon>Sphingidae</taxon>
        <taxon>Sphinginae</taxon>
        <taxon>Sphingini</taxon>
        <taxon>Manduca</taxon>
    </lineage>
</organism>
<comment type="caution">
    <text evidence="3">The sequence shown here is derived from an EMBL/GenBank/DDBJ whole genome shotgun (WGS) entry which is preliminary data.</text>
</comment>
<feature type="compositionally biased region" description="Polar residues" evidence="1">
    <location>
        <begin position="65"/>
        <end position="77"/>
    </location>
</feature>
<dbReference type="AlphaFoldDB" id="A0A921YK35"/>
<reference evidence="3" key="2">
    <citation type="submission" date="2020-12" db="EMBL/GenBank/DDBJ databases">
        <authorList>
            <person name="Kanost M."/>
        </authorList>
    </citation>
    <scope>NUCLEOTIDE SEQUENCE</scope>
</reference>
<evidence type="ECO:0000313" key="3">
    <source>
        <dbReference type="EMBL" id="KAG6440607.1"/>
    </source>
</evidence>
<gene>
    <name evidence="3" type="ORF">O3G_MSEX001372</name>
</gene>
<sequence length="485" mass="53846">MYKWQIGLYCVAVLLWPSEHARFGSQRSLLPGKGVLNAIPEILGHPTTEPSVKILKLTTEKTSKTVKPNQRNKNSPEAPNHIDHPPDDQNYPPDSQSHRPNYPLNGTSLVVDSNYPPDYPEGPSYPLDSPNTDWPTYPTDGPHYPPDTSTHPEHNVVQYAGLPRQLAVVPLPLDDSDHELKFNVSWQSGLGPPARDYSLEIRSVTDTVDCHSPMCYDYNIPGDTFSWTIPVYSSPVAETCAVRPGCAYRVRLIAHPWDGHTAANLYVELDECVAGVCSCGHAPRLPAPQVHAQTVTVQEEMFANITWSLPRPTYPQRLPPGLYKKNYVVSIGKQMVSNAHPSPWFANTITRQVDSDGPVADGDELHWLLLPIDERSERRDKRIRKPALDVRLIARVSLIDDRGCFGPAGNATVYDPAENAKVSIGTYILWAVFGGACVLAMGAVAAVSTRVVKRILHVFRPPGSTAPLDPLRRRPAWFPLQIRRI</sequence>
<keyword evidence="2" id="KW-1133">Transmembrane helix</keyword>
<feature type="transmembrane region" description="Helical" evidence="2">
    <location>
        <begin position="427"/>
        <end position="447"/>
    </location>
</feature>
<name>A0A921YK35_MANSE</name>
<accession>A0A921YK35</accession>
<evidence type="ECO:0000256" key="2">
    <source>
        <dbReference type="SAM" id="Phobius"/>
    </source>
</evidence>
<dbReference type="EMBL" id="JH668281">
    <property type="protein sequence ID" value="KAG6440609.1"/>
    <property type="molecule type" value="Genomic_DNA"/>
</dbReference>
<feature type="compositionally biased region" description="Polar residues" evidence="1">
    <location>
        <begin position="92"/>
        <end position="111"/>
    </location>
</feature>
<reference evidence="3" key="1">
    <citation type="journal article" date="2016" name="Insect Biochem. Mol. Biol.">
        <title>Multifaceted biological insights from a draft genome sequence of the tobacco hornworm moth, Manduca sexta.</title>
        <authorList>
            <person name="Kanost M.R."/>
            <person name="Arrese E.L."/>
            <person name="Cao X."/>
            <person name="Chen Y.R."/>
            <person name="Chellapilla S."/>
            <person name="Goldsmith M.R."/>
            <person name="Grosse-Wilde E."/>
            <person name="Heckel D.G."/>
            <person name="Herndon N."/>
            <person name="Jiang H."/>
            <person name="Papanicolaou A."/>
            <person name="Qu J."/>
            <person name="Soulages J.L."/>
            <person name="Vogel H."/>
            <person name="Walters J."/>
            <person name="Waterhouse R.M."/>
            <person name="Ahn S.J."/>
            <person name="Almeida F.C."/>
            <person name="An C."/>
            <person name="Aqrawi P."/>
            <person name="Bretschneider A."/>
            <person name="Bryant W.B."/>
            <person name="Bucks S."/>
            <person name="Chao H."/>
            <person name="Chevignon G."/>
            <person name="Christen J.M."/>
            <person name="Clarke D.F."/>
            <person name="Dittmer N.T."/>
            <person name="Ferguson L.C.F."/>
            <person name="Garavelou S."/>
            <person name="Gordon K.H.J."/>
            <person name="Gunaratna R.T."/>
            <person name="Han Y."/>
            <person name="Hauser F."/>
            <person name="He Y."/>
            <person name="Heidel-Fischer H."/>
            <person name="Hirsh A."/>
            <person name="Hu Y."/>
            <person name="Jiang H."/>
            <person name="Kalra D."/>
            <person name="Klinner C."/>
            <person name="Konig C."/>
            <person name="Kovar C."/>
            <person name="Kroll A.R."/>
            <person name="Kuwar S.S."/>
            <person name="Lee S.L."/>
            <person name="Lehman R."/>
            <person name="Li K."/>
            <person name="Li Z."/>
            <person name="Liang H."/>
            <person name="Lovelace S."/>
            <person name="Lu Z."/>
            <person name="Mansfield J.H."/>
            <person name="McCulloch K.J."/>
            <person name="Mathew T."/>
            <person name="Morton B."/>
            <person name="Muzny D.M."/>
            <person name="Neunemann D."/>
            <person name="Ongeri F."/>
            <person name="Pauchet Y."/>
            <person name="Pu L.L."/>
            <person name="Pyrousis I."/>
            <person name="Rao X.J."/>
            <person name="Redding A."/>
            <person name="Roesel C."/>
            <person name="Sanchez-Gracia A."/>
            <person name="Schaack S."/>
            <person name="Shukla A."/>
            <person name="Tetreau G."/>
            <person name="Wang Y."/>
            <person name="Xiong G.H."/>
            <person name="Traut W."/>
            <person name="Walsh T.K."/>
            <person name="Worley K.C."/>
            <person name="Wu D."/>
            <person name="Wu W."/>
            <person name="Wu Y.Q."/>
            <person name="Zhang X."/>
            <person name="Zou Z."/>
            <person name="Zucker H."/>
            <person name="Briscoe A.D."/>
            <person name="Burmester T."/>
            <person name="Clem R.J."/>
            <person name="Feyereisen R."/>
            <person name="Grimmelikhuijzen C.J.P."/>
            <person name="Hamodrakas S.J."/>
            <person name="Hansson B.S."/>
            <person name="Huguet E."/>
            <person name="Jermiin L.S."/>
            <person name="Lan Q."/>
            <person name="Lehman H.K."/>
            <person name="Lorenzen M."/>
            <person name="Merzendorfer H."/>
            <person name="Michalopoulos I."/>
            <person name="Morton D.B."/>
            <person name="Muthukrishnan S."/>
            <person name="Oakeshott J.G."/>
            <person name="Palmer W."/>
            <person name="Park Y."/>
            <person name="Passarelli A.L."/>
            <person name="Rozas J."/>
            <person name="Schwartz L.M."/>
            <person name="Smith W."/>
            <person name="Southgate A."/>
            <person name="Vilcinskas A."/>
            <person name="Vogt R."/>
            <person name="Wang P."/>
            <person name="Werren J."/>
            <person name="Yu X.Q."/>
            <person name="Zhou J.J."/>
            <person name="Brown S.J."/>
            <person name="Scherer S.E."/>
            <person name="Richards S."/>
            <person name="Blissard G.W."/>
        </authorList>
    </citation>
    <scope>NUCLEOTIDE SEQUENCE</scope>
</reference>
<feature type="region of interest" description="Disordered" evidence="1">
    <location>
        <begin position="59"/>
        <end position="149"/>
    </location>
</feature>
<keyword evidence="4" id="KW-1185">Reference proteome</keyword>
<dbReference type="Proteomes" id="UP000791440">
    <property type="component" value="Unassembled WGS sequence"/>
</dbReference>
<dbReference type="EMBL" id="JH668281">
    <property type="protein sequence ID" value="KAG6440607.1"/>
    <property type="molecule type" value="Genomic_DNA"/>
</dbReference>
<protein>
    <submittedName>
        <fullName evidence="3">Uncharacterized protein</fullName>
    </submittedName>
</protein>
<dbReference type="EMBL" id="JH668281">
    <property type="protein sequence ID" value="KAG6440606.1"/>
    <property type="molecule type" value="Genomic_DNA"/>
</dbReference>
<keyword evidence="2" id="KW-0812">Transmembrane</keyword>
<keyword evidence="2" id="KW-0472">Membrane</keyword>